<gene>
    <name evidence="1" type="ORF">K239x_18100</name>
</gene>
<reference evidence="1 2" key="1">
    <citation type="submission" date="2019-02" db="EMBL/GenBank/DDBJ databases">
        <title>Deep-cultivation of Planctomycetes and their phenomic and genomic characterization uncovers novel biology.</title>
        <authorList>
            <person name="Wiegand S."/>
            <person name="Jogler M."/>
            <person name="Boedeker C."/>
            <person name="Pinto D."/>
            <person name="Vollmers J."/>
            <person name="Rivas-Marin E."/>
            <person name="Kohn T."/>
            <person name="Peeters S.H."/>
            <person name="Heuer A."/>
            <person name="Rast P."/>
            <person name="Oberbeckmann S."/>
            <person name="Bunk B."/>
            <person name="Jeske O."/>
            <person name="Meyerdierks A."/>
            <person name="Storesund J.E."/>
            <person name="Kallscheuer N."/>
            <person name="Luecker S."/>
            <person name="Lage O.M."/>
            <person name="Pohl T."/>
            <person name="Merkel B.J."/>
            <person name="Hornburger P."/>
            <person name="Mueller R.-W."/>
            <person name="Bruemmer F."/>
            <person name="Labrenz M."/>
            <person name="Spormann A.M."/>
            <person name="Op den Camp H."/>
            <person name="Overmann J."/>
            <person name="Amann R."/>
            <person name="Jetten M.S.M."/>
            <person name="Mascher T."/>
            <person name="Medema M.H."/>
            <person name="Devos D.P."/>
            <person name="Kaster A.-K."/>
            <person name="Ovreas L."/>
            <person name="Rohde M."/>
            <person name="Galperin M.Y."/>
            <person name="Jogler C."/>
        </authorList>
    </citation>
    <scope>NUCLEOTIDE SEQUENCE [LARGE SCALE GENOMIC DNA]</scope>
    <source>
        <strain evidence="1 2">K23_9</strain>
    </source>
</reference>
<evidence type="ECO:0000313" key="1">
    <source>
        <dbReference type="EMBL" id="QDT09858.1"/>
    </source>
</evidence>
<keyword evidence="2" id="KW-1185">Reference proteome</keyword>
<proteinExistence type="predicted"/>
<dbReference type="EMBL" id="CP036526">
    <property type="protein sequence ID" value="QDT09858.1"/>
    <property type="molecule type" value="Genomic_DNA"/>
</dbReference>
<dbReference type="RefSeq" id="WP_145417429.1">
    <property type="nucleotide sequence ID" value="NZ_CP036526.1"/>
</dbReference>
<protein>
    <submittedName>
        <fullName evidence="1">Uncharacterized protein</fullName>
    </submittedName>
</protein>
<sequence>MHPHLTPGSHLGQRVTSASVLRHLCAGLLCAGSFIAIQSNSIAQDAFVDADTAVEVQPDSPVDDQVIQLNQMAAQGGTSLGTALNAFTRINRWSDADRWLQNGVSGVNDPAELAGIAKQIGADNLLRLATSDQISADAKKMVEKLGQAAQKFAESKSRLAQAIDGLDADSVDQRLESARRLLTGGNAAVAALVAAAVSESPTAPREEILRAMLKISESGRQAIEQLAIYGQGSVRARATGALTRIDRKSALPDLLTALYGADSTPEEKSFAQVNLPPLTQTLPTLPEAKGVLFTELNRQRRRAQDIENGFDTVTLWSIGADRKSVNFQSVRTVIGAYRGAVDAASRLRRVGGLSRGMLDAVLASQMGYRVMIDPDWGTVEQMESIDASFADQVGEIDLSDAIALSLKNQDYPAAIGLMRLIGRSNLAGDVQGLLFGSQSKLSVLVGATLHGEPRVRYEAAAAIARLNPPSSFAGSSHFIKCLAEMRDLQNLPLVLLVETRAEVALQQELILSKMGFQTEVVGAVLDLERCVARGGDLRMILSKTQLWDIPPVEMIDRVRRLPKGQNVPIVFYNEPIRPSDPEFVANLVDDEEEDEFFAKPKPPVLHQPIVGTEKFSMAKQIPGLESDRWNAPSRQIPMPRTPAAFTNLFLDLDLVNRLPELTAIDRQQFRKTAMDYLSSVQ</sequence>
<dbReference type="Gene3D" id="1.25.10.10">
    <property type="entry name" value="Leucine-rich Repeat Variant"/>
    <property type="match status" value="1"/>
</dbReference>
<dbReference type="OrthoDB" id="230059at2"/>
<dbReference type="InterPro" id="IPR011989">
    <property type="entry name" value="ARM-like"/>
</dbReference>
<evidence type="ECO:0000313" key="2">
    <source>
        <dbReference type="Proteomes" id="UP000319817"/>
    </source>
</evidence>
<dbReference type="AlphaFoldDB" id="A0A517NRU6"/>
<organism evidence="1 2">
    <name type="scientific">Stieleria marina</name>
    <dbReference type="NCBI Taxonomy" id="1930275"/>
    <lineage>
        <taxon>Bacteria</taxon>
        <taxon>Pseudomonadati</taxon>
        <taxon>Planctomycetota</taxon>
        <taxon>Planctomycetia</taxon>
        <taxon>Pirellulales</taxon>
        <taxon>Pirellulaceae</taxon>
        <taxon>Stieleria</taxon>
    </lineage>
</organism>
<accession>A0A517NRU6</accession>
<dbReference type="Proteomes" id="UP000319817">
    <property type="component" value="Chromosome"/>
</dbReference>
<name>A0A517NRU6_9BACT</name>